<dbReference type="PANTHER" id="PTHR46017">
    <property type="entry name" value="ALPHA-MANNOSIDASE 2C1"/>
    <property type="match status" value="1"/>
</dbReference>
<protein>
    <submittedName>
        <fullName evidence="6">Alpha-mannosidase</fullName>
    </submittedName>
</protein>
<dbReference type="InterPro" id="IPR011330">
    <property type="entry name" value="Glyco_hydro/deAcase_b/a-brl"/>
</dbReference>
<keyword evidence="2" id="KW-0479">Metal-binding</keyword>
<dbReference type="EMBL" id="CP027783">
    <property type="protein sequence ID" value="AYW47275.1"/>
    <property type="molecule type" value="Genomic_DNA"/>
</dbReference>
<evidence type="ECO:0000313" key="7">
    <source>
        <dbReference type="Proteomes" id="UP000268310"/>
    </source>
</evidence>
<dbReference type="InterPro" id="IPR027291">
    <property type="entry name" value="Glyco_hydro_38_N_sf"/>
</dbReference>
<dbReference type="Gene3D" id="1.20.1270.50">
    <property type="entry name" value="Glycoside hydrolase family 38, central domain"/>
    <property type="match status" value="1"/>
</dbReference>
<keyword evidence="7" id="KW-1185">Reference proteome</keyword>
<evidence type="ECO:0000313" key="6">
    <source>
        <dbReference type="EMBL" id="AYW47275.1"/>
    </source>
</evidence>
<dbReference type="SUPFAM" id="SSF74650">
    <property type="entry name" value="Galactose mutarotase-like"/>
    <property type="match status" value="1"/>
</dbReference>
<dbReference type="Gene3D" id="3.20.110.10">
    <property type="entry name" value="Glycoside hydrolase 38, N terminal domain"/>
    <property type="match status" value="1"/>
</dbReference>
<dbReference type="InterPro" id="IPR015341">
    <property type="entry name" value="Glyco_hydro_38_cen"/>
</dbReference>
<dbReference type="InterPro" id="IPR037094">
    <property type="entry name" value="Glyco_hydro_38_cen_sf"/>
</dbReference>
<sequence length="869" mass="100164">MHEFKINRGVYKMKNVYIVPHVHWDREWYFSAEESKILLVNDLKEVLDFLEANPEYPSYILDGQTSIIKDFSALCPEEMPRFKKLVEDGRLIIGPWYTQTDEMVVGGESIVRNLLYGIKDSREFGEPMKIGYLPDSFGQSAQIPQILNNFEITRSVFWRGISERYGTDKTEFNWAGSAGSKVTTQLLPLGYAIGKYLPIEEAPLKKRMDKYFAVLDKGATTENIIIPNGHDQMPIQKNISEVIIALKKLYPDRNFILGRFEDIFEEIEKTDLPEVQGEFIDGKYSRVHRSIYSTRMDLKASNVQVENKITNILEPLMSIAYALGFDYQEGTVEAIWKDLMVNHAHDSMAACCSDKVHAEILARYNSVEERIDRLIDFYMRKISEATTDYKETEKLVVYNLFQNFRKKTVRCEVISKKSDFVILDQYGNEIPYQVLNKKVIDPGLIDRQIVHYGDYEPFIQYEVEFTVNIKSVGYKTLYIVQGEHEQTTIETRDNVIENVNYKIEAQMNGTINVYDKRSGKLYKEVLGLENVADDGDEYDFSPLENDQPLYSVDSVTASINVIQYKESQELYIRYQWSIPSDMEERKNKTMNGKLGIEIAIQLTQNDCYIPFEITVDNDSKDQRTRLLVPTQIASKLSTADNQFGLVQRPVIDEAINVWEKEDWDERPDAIYPFLSTAALSEPGHTAAVFTNSTREYEIVGKNFETIAITLFRSVGILGKEDLLRRPGRPSGIKMKTPNSQMLGRLKLSLALFFTNEGFDEANVLYYAKEFLTPIYTYNQIPYNAMKLNKENIQVENEYSLFDLAETNLIMSTIKKAEGSDIILTRLFNGSQKAETFPGKVERYRLNETLYGLRVDEVLEPSEIGTFRIK</sequence>
<comment type="similarity">
    <text evidence="1">Belongs to the glycosyl hydrolase 38 family.</text>
</comment>
<dbReference type="InterPro" id="IPR000602">
    <property type="entry name" value="Glyco_hydro_38_N"/>
</dbReference>
<dbReference type="SUPFAM" id="SSF88713">
    <property type="entry name" value="Glycoside hydrolase/deacetylase"/>
    <property type="match status" value="1"/>
</dbReference>
<dbReference type="Pfam" id="PF07748">
    <property type="entry name" value="Glyco_hydro_38C"/>
    <property type="match status" value="1"/>
</dbReference>
<accession>A0ABM7A724</accession>
<keyword evidence="4" id="KW-0326">Glycosidase</keyword>
<dbReference type="SUPFAM" id="SSF88688">
    <property type="entry name" value="Families 57/38 glycoside transferase middle domain"/>
    <property type="match status" value="1"/>
</dbReference>
<dbReference type="SMART" id="SM00872">
    <property type="entry name" value="Alpha-mann_mid"/>
    <property type="match status" value="1"/>
</dbReference>
<gene>
    <name evidence="6" type="ORF">C7K38_02100</name>
</gene>
<dbReference type="InterPro" id="IPR011013">
    <property type="entry name" value="Gal_mutarotase_sf_dom"/>
</dbReference>
<dbReference type="Gene3D" id="2.70.98.30">
    <property type="entry name" value="Golgi alpha-mannosidase II, domain 4"/>
    <property type="match status" value="1"/>
</dbReference>
<feature type="domain" description="Glycoside hydrolase family 38 central" evidence="5">
    <location>
        <begin position="286"/>
        <end position="364"/>
    </location>
</feature>
<dbReference type="Pfam" id="PF09261">
    <property type="entry name" value="Alpha-mann_mid"/>
    <property type="match status" value="1"/>
</dbReference>
<dbReference type="InterPro" id="IPR028995">
    <property type="entry name" value="Glyco_hydro_57/38_cen_sf"/>
</dbReference>
<reference evidence="6 7" key="1">
    <citation type="journal article" date="2012" name="Int. J. Syst. Evol. Microbiol.">
        <title>Characterization of Tetragenococcus strains from sugar thick juice reveals a novel species, Tetragenococcus osmophilus sp. nov., and divides Tetragenococcus halophilus into two subspecies, T. halophilus subsp. halophilus subsp. nov. and T. halophilus subsp. flandriensis subsp. nov.</title>
        <authorList>
            <person name="Juste A."/>
            <person name="Van Trappen S."/>
            <person name="Verreth C."/>
            <person name="Cleenwerck I."/>
            <person name="De Vos P."/>
            <person name="Lievens B."/>
            <person name="Willems K.A."/>
        </authorList>
    </citation>
    <scope>NUCLEOTIDE SEQUENCE [LARGE SCALE GENOMIC DNA]</scope>
    <source>
        <strain evidence="6 7">JCM 31126</strain>
    </source>
</reference>
<organism evidence="6 7">
    <name type="scientific">Tetragenococcus osmophilus</name>
    <dbReference type="NCBI Taxonomy" id="526944"/>
    <lineage>
        <taxon>Bacteria</taxon>
        <taxon>Bacillati</taxon>
        <taxon>Bacillota</taxon>
        <taxon>Bacilli</taxon>
        <taxon>Lactobacillales</taxon>
        <taxon>Enterococcaceae</taxon>
        <taxon>Tetragenococcus</taxon>
    </lineage>
</organism>
<name>A0ABM7A724_9ENTE</name>
<dbReference type="Proteomes" id="UP000268310">
    <property type="component" value="Chromosome"/>
</dbReference>
<dbReference type="InterPro" id="IPR011682">
    <property type="entry name" value="Glyco_hydro_38_C"/>
</dbReference>
<dbReference type="Pfam" id="PF01074">
    <property type="entry name" value="Glyco_hydro_38N"/>
    <property type="match status" value="1"/>
</dbReference>
<proteinExistence type="inferred from homology"/>
<evidence type="ECO:0000256" key="4">
    <source>
        <dbReference type="ARBA" id="ARBA00023295"/>
    </source>
</evidence>
<dbReference type="PANTHER" id="PTHR46017:SF2">
    <property type="entry name" value="MANNOSYLGLYCERATE HYDROLASE"/>
    <property type="match status" value="1"/>
</dbReference>
<evidence type="ECO:0000256" key="1">
    <source>
        <dbReference type="ARBA" id="ARBA00009792"/>
    </source>
</evidence>
<keyword evidence="3" id="KW-0378">Hydrolase</keyword>
<evidence type="ECO:0000259" key="5">
    <source>
        <dbReference type="SMART" id="SM00872"/>
    </source>
</evidence>
<dbReference type="CDD" id="cd10815">
    <property type="entry name" value="GH38N_AMII_EcMngB_like"/>
    <property type="match status" value="1"/>
</dbReference>
<evidence type="ECO:0000256" key="2">
    <source>
        <dbReference type="ARBA" id="ARBA00022723"/>
    </source>
</evidence>
<evidence type="ECO:0000256" key="3">
    <source>
        <dbReference type="ARBA" id="ARBA00022801"/>
    </source>
</evidence>